<dbReference type="AlphaFoldDB" id="A0A0K1Q470"/>
<reference evidence="1 2" key="1">
    <citation type="submission" date="2015-08" db="EMBL/GenBank/DDBJ databases">
        <authorList>
            <person name="Babu N.S."/>
            <person name="Beckwith C.J."/>
            <person name="Beseler K.G."/>
            <person name="Brison A."/>
            <person name="Carone J.V."/>
            <person name="Caskin T.P."/>
            <person name="Diamond M."/>
            <person name="Durham M.E."/>
            <person name="Foxe J.M."/>
            <person name="Go M."/>
            <person name="Henderson B.A."/>
            <person name="Jones I.B."/>
            <person name="McGettigan J.A."/>
            <person name="Micheletti S.J."/>
            <person name="Nasrallah M.E."/>
            <person name="Ortiz D."/>
            <person name="Piller C.R."/>
            <person name="Privatt S.R."/>
            <person name="Schneider S.L."/>
            <person name="Sharp S."/>
            <person name="Smith T.C."/>
            <person name="Stanton J.D."/>
            <person name="Ullery H.E."/>
            <person name="Wilson R.J."/>
            <person name="Serrano M.G."/>
            <person name="Buck G."/>
            <person name="Lee V."/>
            <person name="Wang Y."/>
            <person name="Carvalho R."/>
            <person name="Voegtly L."/>
            <person name="Shi R."/>
            <person name="Duckworth R."/>
            <person name="Johnson A."/>
            <person name="Loviza R."/>
            <person name="Walstead R."/>
            <person name="Shah Z."/>
            <person name="Kiflezghi M."/>
            <person name="Wade K."/>
            <person name="Ball S.L."/>
            <person name="Bradley K.W."/>
            <person name="Asai D.J."/>
            <person name="Bowman C.A."/>
            <person name="Russell D.A."/>
            <person name="Pope W.H."/>
            <person name="Jacobs-Sera D."/>
            <person name="Hendrix R.W."/>
            <person name="Hatfull G.F."/>
        </authorList>
    </citation>
    <scope>NUCLEOTIDE SEQUENCE [LARGE SCALE GENOMIC DNA]</scope>
    <source>
        <strain evidence="1 2">DSM 27648</strain>
    </source>
</reference>
<name>A0A0K1Q470_9BACT</name>
<sequence>MATRDRRFIDFCVAKIQRFEKQDAKQDFPKGEEVETFDQKERALGFSRGILLMYSIEFLLGLEGPQRLEAYVKKARIPSAKKYVKDVVDLIERST</sequence>
<organism evidence="1 2">
    <name type="scientific">Labilithrix luteola</name>
    <dbReference type="NCBI Taxonomy" id="1391654"/>
    <lineage>
        <taxon>Bacteria</taxon>
        <taxon>Pseudomonadati</taxon>
        <taxon>Myxococcota</taxon>
        <taxon>Polyangia</taxon>
        <taxon>Polyangiales</taxon>
        <taxon>Labilitrichaceae</taxon>
        <taxon>Labilithrix</taxon>
    </lineage>
</organism>
<keyword evidence="2" id="KW-1185">Reference proteome</keyword>
<evidence type="ECO:0000313" key="1">
    <source>
        <dbReference type="EMBL" id="AKV00548.1"/>
    </source>
</evidence>
<proteinExistence type="predicted"/>
<dbReference type="KEGG" id="llu:AKJ09_07211"/>
<accession>A0A0K1Q470</accession>
<gene>
    <name evidence="1" type="ORF">AKJ09_07211</name>
</gene>
<dbReference type="Proteomes" id="UP000064967">
    <property type="component" value="Chromosome"/>
</dbReference>
<dbReference type="EMBL" id="CP012333">
    <property type="protein sequence ID" value="AKV00548.1"/>
    <property type="molecule type" value="Genomic_DNA"/>
</dbReference>
<protein>
    <submittedName>
        <fullName evidence="1">Uncharacterized protein</fullName>
    </submittedName>
</protein>
<evidence type="ECO:0000313" key="2">
    <source>
        <dbReference type="Proteomes" id="UP000064967"/>
    </source>
</evidence>